<sequence length="264" mass="30035">MDKSGEVTRPPEAVDFLGVPIARLTAKEFISWFCEELERRAKADPCLRPLFVTYLNAACSNLAEKNKQYCETLRSADLVYADGQAIVWASKFLGDPLPERVNAADFFPEFCAAVAQRGWSLYLVGSPEGVAAAAAGTFQQLVPHLRVSGTHHGYFDLEDQRVVEAVRASGADILVVGMGVPRQELWAKRHLEAFGVKAVWCVGAMFEYFAGYRARAPRWMRRAGLEWLFRLVLEPRRLWRRYVIGNTVFIFRVLRARFWSQREK</sequence>
<dbReference type="AlphaFoldDB" id="A0A2Z4Y2S2"/>
<dbReference type="NCBIfam" id="TIGR00696">
    <property type="entry name" value="wecG_tagA_cpsF"/>
    <property type="match status" value="1"/>
</dbReference>
<dbReference type="InterPro" id="IPR004629">
    <property type="entry name" value="WecG_TagA_CpsF"/>
</dbReference>
<protein>
    <submittedName>
        <fullName evidence="3">N-acetylmannosaminyltransferase</fullName>
    </submittedName>
</protein>
<dbReference type="CDD" id="cd06533">
    <property type="entry name" value="Glyco_transf_WecG_TagA"/>
    <property type="match status" value="1"/>
</dbReference>
<accession>A0A2Z4Y2S2</accession>
<name>A0A2Z4Y2S2_SUMC1</name>
<dbReference type="PANTHER" id="PTHR34136">
    <property type="match status" value="1"/>
</dbReference>
<evidence type="ECO:0000313" key="4">
    <source>
        <dbReference type="Proteomes" id="UP000262583"/>
    </source>
</evidence>
<proteinExistence type="predicted"/>
<dbReference type="KEGG" id="schv:BRCON_0216"/>
<keyword evidence="2 3" id="KW-0808">Transferase</keyword>
<dbReference type="Proteomes" id="UP000262583">
    <property type="component" value="Chromosome"/>
</dbReference>
<dbReference type="Pfam" id="PF03808">
    <property type="entry name" value="Glyco_tran_WecG"/>
    <property type="match status" value="1"/>
</dbReference>
<gene>
    <name evidence="3" type="ORF">BRCON_0216</name>
</gene>
<dbReference type="EMBL" id="CP030759">
    <property type="protein sequence ID" value="AXA34993.1"/>
    <property type="molecule type" value="Genomic_DNA"/>
</dbReference>
<dbReference type="GO" id="GO:0016758">
    <property type="term" value="F:hexosyltransferase activity"/>
    <property type="evidence" value="ECO:0007669"/>
    <property type="project" value="TreeGrafter"/>
</dbReference>
<reference evidence="3 4" key="1">
    <citation type="submission" date="2018-05" db="EMBL/GenBank/DDBJ databases">
        <title>A metagenomic window into the 2 km-deep terrestrial subsurface aquifer revealed taxonomically and functionally diverse microbial community comprising novel uncultured bacterial lineages.</title>
        <authorList>
            <person name="Kadnikov V.V."/>
            <person name="Mardanov A.V."/>
            <person name="Beletsky A.V."/>
            <person name="Banks D."/>
            <person name="Pimenov N.V."/>
            <person name="Frank Y.A."/>
            <person name="Karnachuk O.V."/>
            <person name="Ravin N.V."/>
        </authorList>
    </citation>
    <scope>NUCLEOTIDE SEQUENCE [LARGE SCALE GENOMIC DNA]</scope>
    <source>
        <strain evidence="3">BY</strain>
    </source>
</reference>
<evidence type="ECO:0000256" key="2">
    <source>
        <dbReference type="ARBA" id="ARBA00022679"/>
    </source>
</evidence>
<keyword evidence="1" id="KW-0328">Glycosyltransferase</keyword>
<organism evidence="3 4">
    <name type="scientific">Sumerlaea chitinivorans</name>
    <dbReference type="NCBI Taxonomy" id="2250252"/>
    <lineage>
        <taxon>Bacteria</taxon>
        <taxon>Candidatus Sumerlaeota</taxon>
        <taxon>Candidatus Sumerlaeia</taxon>
        <taxon>Candidatus Sumerlaeales</taxon>
        <taxon>Candidatus Sumerlaeaceae</taxon>
        <taxon>Candidatus Sumerlaea</taxon>
    </lineage>
</organism>
<evidence type="ECO:0000313" key="3">
    <source>
        <dbReference type="EMBL" id="AXA34993.1"/>
    </source>
</evidence>
<evidence type="ECO:0000256" key="1">
    <source>
        <dbReference type="ARBA" id="ARBA00022676"/>
    </source>
</evidence>
<dbReference type="PANTHER" id="PTHR34136:SF1">
    <property type="entry name" value="UDP-N-ACETYL-D-MANNOSAMINURONIC ACID TRANSFERASE"/>
    <property type="match status" value="1"/>
</dbReference>